<feature type="domain" description="Protein CotJB" evidence="1">
    <location>
        <begin position="11"/>
        <end position="86"/>
    </location>
</feature>
<evidence type="ECO:0000313" key="2">
    <source>
        <dbReference type="EMBL" id="OMI01499.1"/>
    </source>
</evidence>
<accession>A0A1R1QE21</accession>
<keyword evidence="3" id="KW-1185">Reference proteome</keyword>
<name>A0A1R1QE21_9BACI</name>
<proteinExistence type="predicted"/>
<sequence>MTNSLPQDYYQKLHEIQAVDFVLVELMLYLDTHPDDSDAIKQYNQYAGYSRKLKAKFESRYGPLIQGNPDQTESYWSWRRSPWPWQV</sequence>
<dbReference type="OrthoDB" id="9804099at2"/>
<dbReference type="InterPro" id="IPR024207">
    <property type="entry name" value="CotJB_dom"/>
</dbReference>
<dbReference type="Proteomes" id="UP000187367">
    <property type="component" value="Unassembled WGS sequence"/>
</dbReference>
<organism evidence="2 3">
    <name type="scientific">Bacillus swezeyi</name>
    <dbReference type="NCBI Taxonomy" id="1925020"/>
    <lineage>
        <taxon>Bacteria</taxon>
        <taxon>Bacillati</taxon>
        <taxon>Bacillota</taxon>
        <taxon>Bacilli</taxon>
        <taxon>Bacillales</taxon>
        <taxon>Bacillaceae</taxon>
        <taxon>Bacillus</taxon>
    </lineage>
</organism>
<dbReference type="RefSeq" id="WP_076760371.1">
    <property type="nucleotide sequence ID" value="NZ_JARMMH010000013.1"/>
</dbReference>
<gene>
    <name evidence="2" type="ORF">BW143_17570</name>
</gene>
<keyword evidence="2" id="KW-0167">Capsid protein</keyword>
<dbReference type="Pfam" id="PF12652">
    <property type="entry name" value="CotJB"/>
    <property type="match status" value="1"/>
</dbReference>
<protein>
    <submittedName>
        <fullName evidence="2">Spore coat protein CotJB</fullName>
    </submittedName>
</protein>
<dbReference type="InterPro" id="IPR016571">
    <property type="entry name" value="Spore_coat_assembly_CotJB"/>
</dbReference>
<dbReference type="AlphaFoldDB" id="A0A1R1QE21"/>
<dbReference type="PIRSF" id="PIRSF010606">
    <property type="entry name" value="Spore_coat_CotJB"/>
    <property type="match status" value="1"/>
</dbReference>
<dbReference type="EMBL" id="MTJL01000036">
    <property type="protein sequence ID" value="OMI01499.1"/>
    <property type="molecule type" value="Genomic_DNA"/>
</dbReference>
<evidence type="ECO:0000259" key="1">
    <source>
        <dbReference type="Pfam" id="PF12652"/>
    </source>
</evidence>
<accession>A0A1R1S0S9</accession>
<reference evidence="2 3" key="1">
    <citation type="submission" date="2017-01" db="EMBL/GenBank/DDBJ databases">
        <title>Bacillus phylogenomics.</title>
        <authorList>
            <person name="Dunlap C."/>
        </authorList>
    </citation>
    <scope>NUCLEOTIDE SEQUENCE [LARGE SCALE GENOMIC DNA]</scope>
    <source>
        <strain evidence="2 3">NRRL B-41282</strain>
    </source>
</reference>
<comment type="caution">
    <text evidence="2">The sequence shown here is derived from an EMBL/GenBank/DDBJ whole genome shotgun (WGS) entry which is preliminary data.</text>
</comment>
<keyword evidence="2" id="KW-0946">Virion</keyword>
<evidence type="ECO:0000313" key="3">
    <source>
        <dbReference type="Proteomes" id="UP000187367"/>
    </source>
</evidence>